<dbReference type="RefSeq" id="WP_227897544.1">
    <property type="nucleotide sequence ID" value="NZ_CP099466.1"/>
</dbReference>
<evidence type="ECO:0000313" key="3">
    <source>
        <dbReference type="Proteomes" id="UP001139158"/>
    </source>
</evidence>
<dbReference type="InterPro" id="IPR045436">
    <property type="entry name" value="DUF6507"/>
</dbReference>
<name>A0A9X1SED9_9MICC</name>
<protein>
    <submittedName>
        <fullName evidence="2">DUF6507 family protein</fullName>
    </submittedName>
</protein>
<dbReference type="EMBL" id="JAJFZV010000019">
    <property type="protein sequence ID" value="MCC3299561.1"/>
    <property type="molecule type" value="Genomic_DNA"/>
</dbReference>
<comment type="caution">
    <text evidence="2">The sequence shown here is derived from an EMBL/GenBank/DDBJ whole genome shotgun (WGS) entry which is preliminary data.</text>
</comment>
<feature type="region of interest" description="Disordered" evidence="1">
    <location>
        <begin position="95"/>
        <end position="119"/>
    </location>
</feature>
<feature type="compositionally biased region" description="Low complexity" evidence="1">
    <location>
        <begin position="107"/>
        <end position="119"/>
    </location>
</feature>
<sequence>MPINGWDIQVAAVRGVIGKARATVEDLQAEETKLQNAVTSAACSANSPVILQALTDCYEDYLSRLLNSGTIRGDNACNSTSDAVNHYVRGDEEMAGNANRMAGESPAAGADADSTGGGR</sequence>
<dbReference type="Proteomes" id="UP001139158">
    <property type="component" value="Unassembled WGS sequence"/>
</dbReference>
<evidence type="ECO:0000313" key="2">
    <source>
        <dbReference type="EMBL" id="MCC3299561.1"/>
    </source>
</evidence>
<accession>A0A9X1SED9</accession>
<reference evidence="2" key="1">
    <citation type="submission" date="2021-10" db="EMBL/GenBank/DDBJ databases">
        <title>Novel species in genus Arthrobacter.</title>
        <authorList>
            <person name="Liu Y."/>
        </authorList>
    </citation>
    <scope>NUCLEOTIDE SEQUENCE</scope>
    <source>
        <strain evidence="2">Zg-Y453</strain>
    </source>
</reference>
<dbReference type="AlphaFoldDB" id="A0A9X1SED9"/>
<proteinExistence type="predicted"/>
<keyword evidence="3" id="KW-1185">Reference proteome</keyword>
<gene>
    <name evidence="2" type="ORF">LJ757_17340</name>
</gene>
<dbReference type="Pfam" id="PF20117">
    <property type="entry name" value="DUF6507"/>
    <property type="match status" value="1"/>
</dbReference>
<evidence type="ECO:0000256" key="1">
    <source>
        <dbReference type="SAM" id="MobiDB-lite"/>
    </source>
</evidence>
<organism evidence="2 3">
    <name type="scientific">Arthrobacter caoxuetaonis</name>
    <dbReference type="NCBI Taxonomy" id="2886935"/>
    <lineage>
        <taxon>Bacteria</taxon>
        <taxon>Bacillati</taxon>
        <taxon>Actinomycetota</taxon>
        <taxon>Actinomycetes</taxon>
        <taxon>Micrococcales</taxon>
        <taxon>Micrococcaceae</taxon>
        <taxon>Arthrobacter</taxon>
    </lineage>
</organism>